<dbReference type="Proteomes" id="UP000193560">
    <property type="component" value="Unassembled WGS sequence"/>
</dbReference>
<protein>
    <submittedName>
        <fullName evidence="1">Uncharacterized protein</fullName>
    </submittedName>
</protein>
<accession>A0A1X2I1X8</accession>
<dbReference type="AlphaFoldDB" id="A0A1X2I1X8"/>
<evidence type="ECO:0000313" key="1">
    <source>
        <dbReference type="EMBL" id="ORZ07465.1"/>
    </source>
</evidence>
<name>A0A1X2I1X8_9FUNG</name>
<keyword evidence="2" id="KW-1185">Reference proteome</keyword>
<reference evidence="1 2" key="1">
    <citation type="submission" date="2016-07" db="EMBL/GenBank/DDBJ databases">
        <title>Pervasive Adenine N6-methylation of Active Genes in Fungi.</title>
        <authorList>
            <consortium name="DOE Joint Genome Institute"/>
            <person name="Mondo S.J."/>
            <person name="Dannebaum R.O."/>
            <person name="Kuo R.C."/>
            <person name="Labutti K."/>
            <person name="Haridas S."/>
            <person name="Kuo A."/>
            <person name="Salamov A."/>
            <person name="Ahrendt S.R."/>
            <person name="Lipzen A."/>
            <person name="Sullivan W."/>
            <person name="Andreopoulos W.B."/>
            <person name="Clum A."/>
            <person name="Lindquist E."/>
            <person name="Daum C."/>
            <person name="Ramamoorthy G.K."/>
            <person name="Gryganskyi A."/>
            <person name="Culley D."/>
            <person name="Magnuson J.K."/>
            <person name="James T.Y."/>
            <person name="O'Malley M.A."/>
            <person name="Stajich J.E."/>
            <person name="Spatafora J.W."/>
            <person name="Visel A."/>
            <person name="Grigoriev I.V."/>
        </authorList>
    </citation>
    <scope>NUCLEOTIDE SEQUENCE [LARGE SCALE GENOMIC DNA]</scope>
    <source>
        <strain evidence="1 2">NRRL 1336</strain>
    </source>
</reference>
<gene>
    <name evidence="1" type="ORF">BCR42DRAFT_153515</name>
</gene>
<comment type="caution">
    <text evidence="1">The sequence shown here is derived from an EMBL/GenBank/DDBJ whole genome shotgun (WGS) entry which is preliminary data.</text>
</comment>
<evidence type="ECO:0000313" key="2">
    <source>
        <dbReference type="Proteomes" id="UP000193560"/>
    </source>
</evidence>
<dbReference type="EMBL" id="MCGE01000035">
    <property type="protein sequence ID" value="ORZ07465.1"/>
    <property type="molecule type" value="Genomic_DNA"/>
</dbReference>
<sequence>MQGLLQQLRSELFVPSSSTCVKWINFLSFRACLQFRPFRYFCLLLLMTLLYDSTKTVAVPFHHSNNSIPFRNTGKKTPLYEGVTDTFEGRL</sequence>
<organism evidence="1 2">
    <name type="scientific">Absidia repens</name>
    <dbReference type="NCBI Taxonomy" id="90262"/>
    <lineage>
        <taxon>Eukaryota</taxon>
        <taxon>Fungi</taxon>
        <taxon>Fungi incertae sedis</taxon>
        <taxon>Mucoromycota</taxon>
        <taxon>Mucoromycotina</taxon>
        <taxon>Mucoromycetes</taxon>
        <taxon>Mucorales</taxon>
        <taxon>Cunninghamellaceae</taxon>
        <taxon>Absidia</taxon>
    </lineage>
</organism>
<proteinExistence type="predicted"/>